<feature type="compositionally biased region" description="Basic and acidic residues" evidence="1">
    <location>
        <begin position="181"/>
        <end position="198"/>
    </location>
</feature>
<name>A0A1F5Z8T8_9BACT</name>
<dbReference type="STRING" id="1798373.A2154_02225"/>
<evidence type="ECO:0000256" key="1">
    <source>
        <dbReference type="SAM" id="MobiDB-lite"/>
    </source>
</evidence>
<feature type="region of interest" description="Disordered" evidence="1">
    <location>
        <begin position="180"/>
        <end position="206"/>
    </location>
</feature>
<dbReference type="AlphaFoldDB" id="A0A1F5Z8T8"/>
<evidence type="ECO:0000313" key="3">
    <source>
        <dbReference type="Proteomes" id="UP000176854"/>
    </source>
</evidence>
<accession>A0A1F5Z8T8</accession>
<reference evidence="2 3" key="1">
    <citation type="journal article" date="2016" name="Nat. Commun.">
        <title>Thousands of microbial genomes shed light on interconnected biogeochemical processes in an aquifer system.</title>
        <authorList>
            <person name="Anantharaman K."/>
            <person name="Brown C.T."/>
            <person name="Hug L.A."/>
            <person name="Sharon I."/>
            <person name="Castelle C.J."/>
            <person name="Probst A.J."/>
            <person name="Thomas B.C."/>
            <person name="Singh A."/>
            <person name="Wilkins M.J."/>
            <person name="Karaoz U."/>
            <person name="Brodie E.L."/>
            <person name="Williams K.H."/>
            <person name="Hubbard S.S."/>
            <person name="Banfield J.F."/>
        </authorList>
    </citation>
    <scope>NUCLEOTIDE SEQUENCE [LARGE SCALE GENOMIC DNA]</scope>
</reference>
<proteinExistence type="predicted"/>
<organism evidence="2 3">
    <name type="scientific">Candidatus Gottesmanbacteria bacterium RBG_16_43_7</name>
    <dbReference type="NCBI Taxonomy" id="1798373"/>
    <lineage>
        <taxon>Bacteria</taxon>
        <taxon>Candidatus Gottesmaniibacteriota</taxon>
    </lineage>
</organism>
<sequence>MKRSVAMNTKGFLAAPRERFNLLRDGLLTDEEFIFYECCIAQAGWDDERDTFGMYRAPNTVMGGLLGWSEDKTARCRRGLLKKGYLTPDQSDSFVVKNFENYLFRLAFNKVKKDRYKKAELQTKDANIPDEQADLHVLPANLHSTESALVSNNSPNKPFQTSISDISSYKTSYSFIQKESTPAHEVKQSSNSEDKEVSTQDTTGEDFDTEMYLQEKYGPDAICFCGSGKRFWDCCKPLIDESLAESTPILDKL</sequence>
<protein>
    <recommendedName>
        <fullName evidence="4">Zinc chelation protein SecC</fullName>
    </recommendedName>
</protein>
<evidence type="ECO:0000313" key="2">
    <source>
        <dbReference type="EMBL" id="OGG08866.1"/>
    </source>
</evidence>
<comment type="caution">
    <text evidence="2">The sequence shown here is derived from an EMBL/GenBank/DDBJ whole genome shotgun (WGS) entry which is preliminary data.</text>
</comment>
<gene>
    <name evidence="2" type="ORF">A2154_02225</name>
</gene>
<dbReference type="Proteomes" id="UP000176854">
    <property type="component" value="Unassembled WGS sequence"/>
</dbReference>
<dbReference type="EMBL" id="MFJC01000044">
    <property type="protein sequence ID" value="OGG08866.1"/>
    <property type="molecule type" value="Genomic_DNA"/>
</dbReference>
<evidence type="ECO:0008006" key="4">
    <source>
        <dbReference type="Google" id="ProtNLM"/>
    </source>
</evidence>
<dbReference type="Gene3D" id="3.10.450.50">
    <property type="match status" value="1"/>
</dbReference>